<sequence length="249" mass="26795">MNSKHIALSCLLLLLACGKKDKKGPDEVVSGDIKQVTETSNGITYKIFTNITLTTFKGILVMGSGNNENNPSPGSLDDATENDICKKAAQNGYLAAIVQYRKTPGDATTESWNTSAQMIGEDYDKCIVAIAGKYGVDKSKSVVGGYSYASNILFTNISIYNTLSYCKGVLAACGGSGEWNAQNFKIPIYSINCTGDNEGPYYGKSLYDQIPANSPVKSKSEGVTDASCKTHCGGNWTDKMYTKMVSWLQ</sequence>
<name>C6XSP3_PEDHD</name>
<dbReference type="SUPFAM" id="SSF53474">
    <property type="entry name" value="alpha/beta-Hydrolases"/>
    <property type="match status" value="1"/>
</dbReference>
<accession>C6XSP3</accession>
<dbReference type="PROSITE" id="PS51257">
    <property type="entry name" value="PROKAR_LIPOPROTEIN"/>
    <property type="match status" value="1"/>
</dbReference>
<dbReference type="RefSeq" id="WP_015809215.1">
    <property type="nucleotide sequence ID" value="NC_013061.1"/>
</dbReference>
<dbReference type="OrthoDB" id="749939at2"/>
<dbReference type="KEGG" id="phe:Phep_3412"/>
<dbReference type="HOGENOM" id="CLU_1114965_0_0_10"/>
<reference evidence="1 2" key="1">
    <citation type="journal article" date="2009" name="Stand. Genomic Sci.">
        <title>Complete genome sequence of Pedobacter heparinus type strain (HIM 762-3).</title>
        <authorList>
            <person name="Han C."/>
            <person name="Spring S."/>
            <person name="Lapidus A."/>
            <person name="Del Rio T.G."/>
            <person name="Tice H."/>
            <person name="Copeland A."/>
            <person name="Cheng J.F."/>
            <person name="Lucas S."/>
            <person name="Chen F."/>
            <person name="Nolan M."/>
            <person name="Bruce D."/>
            <person name="Goodwin L."/>
            <person name="Pitluck S."/>
            <person name="Ivanova N."/>
            <person name="Mavromatis K."/>
            <person name="Mikhailova N."/>
            <person name="Pati A."/>
            <person name="Chen A."/>
            <person name="Palaniappan K."/>
            <person name="Land M."/>
            <person name="Hauser L."/>
            <person name="Chang Y.J."/>
            <person name="Jeffries C.C."/>
            <person name="Saunders E."/>
            <person name="Chertkov O."/>
            <person name="Brettin T."/>
            <person name="Goker M."/>
            <person name="Rohde M."/>
            <person name="Bristow J."/>
            <person name="Eisen J.A."/>
            <person name="Markowitz V."/>
            <person name="Hugenholtz P."/>
            <person name="Kyrpides N.C."/>
            <person name="Klenk H.P."/>
            <person name="Detter J.C."/>
        </authorList>
    </citation>
    <scope>NUCLEOTIDE SEQUENCE [LARGE SCALE GENOMIC DNA]</scope>
    <source>
        <strain evidence="2">ATCC 13125 / DSM 2366 / CIP 104194 / JCM 7457 / NBRC 12017 / NCIMB 9290 / NRRL B-14731 / HIM 762-3</strain>
    </source>
</reference>
<organism evidence="1 2">
    <name type="scientific">Pedobacter heparinus (strain ATCC 13125 / DSM 2366 / CIP 104194 / JCM 7457 / NBRC 12017 / NCIMB 9290 / NRRL B-14731 / HIM 762-3)</name>
    <dbReference type="NCBI Taxonomy" id="485917"/>
    <lineage>
        <taxon>Bacteria</taxon>
        <taxon>Pseudomonadati</taxon>
        <taxon>Bacteroidota</taxon>
        <taxon>Sphingobacteriia</taxon>
        <taxon>Sphingobacteriales</taxon>
        <taxon>Sphingobacteriaceae</taxon>
        <taxon>Pedobacter</taxon>
    </lineage>
</organism>
<dbReference type="eggNOG" id="ENOG503450R">
    <property type="taxonomic scope" value="Bacteria"/>
</dbReference>
<dbReference type="InterPro" id="IPR029058">
    <property type="entry name" value="AB_hydrolase_fold"/>
</dbReference>
<protein>
    <recommendedName>
        <fullName evidence="3">Dienelactone hydrolase domain-containing protein</fullName>
    </recommendedName>
</protein>
<evidence type="ECO:0000313" key="1">
    <source>
        <dbReference type="EMBL" id="ACU05606.1"/>
    </source>
</evidence>
<keyword evidence="2" id="KW-1185">Reference proteome</keyword>
<dbReference type="Gene3D" id="3.40.50.1820">
    <property type="entry name" value="alpha/beta hydrolase"/>
    <property type="match status" value="1"/>
</dbReference>
<dbReference type="STRING" id="485917.Phep_3412"/>
<evidence type="ECO:0008006" key="3">
    <source>
        <dbReference type="Google" id="ProtNLM"/>
    </source>
</evidence>
<dbReference type="EMBL" id="CP001681">
    <property type="protein sequence ID" value="ACU05606.1"/>
    <property type="molecule type" value="Genomic_DNA"/>
</dbReference>
<proteinExistence type="predicted"/>
<evidence type="ECO:0000313" key="2">
    <source>
        <dbReference type="Proteomes" id="UP000000852"/>
    </source>
</evidence>
<dbReference type="AlphaFoldDB" id="C6XSP3"/>
<dbReference type="Proteomes" id="UP000000852">
    <property type="component" value="Chromosome"/>
</dbReference>
<gene>
    <name evidence="1" type="ordered locus">Phep_3412</name>
</gene>